<organism evidence="1 2">
    <name type="scientific">Ajellomyces capsulatus</name>
    <name type="common">Darling's disease fungus</name>
    <name type="synonym">Histoplasma capsulatum</name>
    <dbReference type="NCBI Taxonomy" id="5037"/>
    <lineage>
        <taxon>Eukaryota</taxon>
        <taxon>Fungi</taxon>
        <taxon>Dikarya</taxon>
        <taxon>Ascomycota</taxon>
        <taxon>Pezizomycotina</taxon>
        <taxon>Eurotiomycetes</taxon>
        <taxon>Eurotiomycetidae</taxon>
        <taxon>Onygenales</taxon>
        <taxon>Ajellomycetaceae</taxon>
        <taxon>Histoplasma</taxon>
    </lineage>
</organism>
<dbReference type="AlphaFoldDB" id="A0A8A1M3P4"/>
<accession>A0A8A1M3P4</accession>
<dbReference type="EMBL" id="CP069109">
    <property type="protein sequence ID" value="QSS58807.1"/>
    <property type="molecule type" value="Genomic_DNA"/>
</dbReference>
<reference evidence="1" key="1">
    <citation type="submission" date="2021-01" db="EMBL/GenBank/DDBJ databases">
        <title>Chromosome-level genome assembly of a human fungal pathogen reveals clustering of transcriptionally co-regulated genes.</title>
        <authorList>
            <person name="Voorhies M."/>
            <person name="Cohen S."/>
            <person name="Shea T.P."/>
            <person name="Petrus S."/>
            <person name="Munoz J.F."/>
            <person name="Poplawski S."/>
            <person name="Goldman W.E."/>
            <person name="Michael T."/>
            <person name="Cuomo C.A."/>
            <person name="Sil A."/>
            <person name="Beyhan S."/>
        </authorList>
    </citation>
    <scope>NUCLEOTIDE SEQUENCE</scope>
    <source>
        <strain evidence="1">WU24</strain>
    </source>
</reference>
<evidence type="ECO:0000313" key="2">
    <source>
        <dbReference type="Proteomes" id="UP000663671"/>
    </source>
</evidence>
<evidence type="ECO:0000313" key="1">
    <source>
        <dbReference type="EMBL" id="QSS58807.1"/>
    </source>
</evidence>
<dbReference type="Proteomes" id="UP000663671">
    <property type="component" value="Chromosome 2"/>
</dbReference>
<name>A0A8A1M3P4_AJECA</name>
<dbReference type="VEuPathDB" id="FungiDB:I7I51_08236"/>
<sequence>LHNQPQNRTQTLLRSSNWFSLENKVLERPP</sequence>
<proteinExistence type="predicted"/>
<feature type="non-terminal residue" evidence="1">
    <location>
        <position position="30"/>
    </location>
</feature>
<protein>
    <submittedName>
        <fullName evidence="1">GTP-binding protein ryh1</fullName>
    </submittedName>
</protein>
<gene>
    <name evidence="1" type="primary">RAB6</name>
    <name evidence="1" type="ORF">I7I51_08236</name>
</gene>